<protein>
    <submittedName>
        <fullName evidence="3">LADA_0G07140g1_1</fullName>
    </submittedName>
</protein>
<dbReference type="EMBL" id="LT598457">
    <property type="protein sequence ID" value="SCU94194.1"/>
    <property type="molecule type" value="Genomic_DNA"/>
</dbReference>
<feature type="compositionally biased region" description="Polar residues" evidence="1">
    <location>
        <begin position="51"/>
        <end position="63"/>
    </location>
</feature>
<evidence type="ECO:0000256" key="1">
    <source>
        <dbReference type="SAM" id="MobiDB-lite"/>
    </source>
</evidence>
<evidence type="ECO:0000259" key="2">
    <source>
        <dbReference type="PROSITE" id="PS50195"/>
    </source>
</evidence>
<dbReference type="InterPro" id="IPR001683">
    <property type="entry name" value="PX_dom"/>
</dbReference>
<accession>A0A1G4JTM3</accession>
<evidence type="ECO:0000313" key="3">
    <source>
        <dbReference type="EMBL" id="SCU94194.1"/>
    </source>
</evidence>
<dbReference type="Pfam" id="PF00787">
    <property type="entry name" value="PX"/>
    <property type="match status" value="1"/>
</dbReference>
<dbReference type="GO" id="GO:0035091">
    <property type="term" value="F:phosphatidylinositol binding"/>
    <property type="evidence" value="ECO:0007669"/>
    <property type="project" value="InterPro"/>
</dbReference>
<dbReference type="PROSITE" id="PS50195">
    <property type="entry name" value="PX"/>
    <property type="match status" value="1"/>
</dbReference>
<dbReference type="AlphaFoldDB" id="A0A1G4JTM3"/>
<feature type="compositionally biased region" description="Polar residues" evidence="1">
    <location>
        <begin position="420"/>
        <end position="434"/>
    </location>
</feature>
<proteinExistence type="predicted"/>
<gene>
    <name evidence="3" type="ORF">LADA_0G07140G</name>
</gene>
<dbReference type="Gene3D" id="3.30.1520.10">
    <property type="entry name" value="Phox-like domain"/>
    <property type="match status" value="1"/>
</dbReference>
<evidence type="ECO:0000313" key="4">
    <source>
        <dbReference type="Proteomes" id="UP000190274"/>
    </source>
</evidence>
<dbReference type="STRING" id="1266660.A0A1G4JTM3"/>
<dbReference type="OrthoDB" id="548867at2759"/>
<sequence length="550" mass="61360">MTLVLDMNSTAGRSGSEELLIRRKSTIAKILRSFSSSSSSSSPIQRRGKPTISSPTAAFQSPSGCLNTKRSQVFFDVCQDFLPHESDNFGFPGTRSADGSVEPRFAQQGLGNQNQLLNVHRGEIVRLVENMPNNLVLVRLEYRLGQGLVPARCLTLNNTLTPFSQTLTLANQFLTPPKSNDALSSSLDLDQQHLKCQDVSAESQDNRRALLPRPSFSLVDPISIDGSLAIASCQVKAIHITENRVWYRIDCVMKSGHHRALSRFYQDFYSLHLLLRDQLIVSGHQNVQDLLPALPSPCTAVSSTQIENRLHDFNTYLRDIIASPSISQEIKRASIEEDWLAPRPGDLVKTPRELIYRVKRESSQHSKACQWEPVTDFSSSLTPSAPGDIWSTKHKATIRQRRVTSLSEITLKVDTVDTSIHTPASNSAPATPISQARPFDSYDNPTPSSQGQRHIKVKVLYQEECFATRCSLSDLESYQQLHQLCHSKVKDYLPDVDIPLRITSMNDKKDPVLLNGETFSRFIAALNGTKFAAHNITHHQLKKLVVRVSA</sequence>
<reference evidence="4" key="1">
    <citation type="submission" date="2016-03" db="EMBL/GenBank/DDBJ databases">
        <authorList>
            <person name="Devillers H."/>
        </authorList>
    </citation>
    <scope>NUCLEOTIDE SEQUENCE [LARGE SCALE GENOMIC DNA]</scope>
</reference>
<feature type="region of interest" description="Disordered" evidence="1">
    <location>
        <begin position="36"/>
        <end position="63"/>
    </location>
</feature>
<dbReference type="SUPFAM" id="SSF64268">
    <property type="entry name" value="PX domain"/>
    <property type="match status" value="1"/>
</dbReference>
<feature type="domain" description="PX" evidence="2">
    <location>
        <begin position="225"/>
        <end position="347"/>
    </location>
</feature>
<dbReference type="InterPro" id="IPR036871">
    <property type="entry name" value="PX_dom_sf"/>
</dbReference>
<name>A0A1G4JTM3_9SACH</name>
<feature type="region of interest" description="Disordered" evidence="1">
    <location>
        <begin position="420"/>
        <end position="450"/>
    </location>
</feature>
<dbReference type="Proteomes" id="UP000190274">
    <property type="component" value="Chromosome G"/>
</dbReference>
<keyword evidence="4" id="KW-1185">Reference proteome</keyword>
<organism evidence="3 4">
    <name type="scientific">Lachancea dasiensis</name>
    <dbReference type="NCBI Taxonomy" id="1072105"/>
    <lineage>
        <taxon>Eukaryota</taxon>
        <taxon>Fungi</taxon>
        <taxon>Dikarya</taxon>
        <taxon>Ascomycota</taxon>
        <taxon>Saccharomycotina</taxon>
        <taxon>Saccharomycetes</taxon>
        <taxon>Saccharomycetales</taxon>
        <taxon>Saccharomycetaceae</taxon>
        <taxon>Lachancea</taxon>
    </lineage>
</organism>